<gene>
    <name evidence="2" type="ORF">SAMN05216167_101670</name>
</gene>
<dbReference type="AlphaFoldDB" id="A0A1I1HD15"/>
<dbReference type="RefSeq" id="WP_093823010.1">
    <property type="nucleotide sequence ID" value="NZ_FOLQ01000001.1"/>
</dbReference>
<evidence type="ECO:0000313" key="3">
    <source>
        <dbReference type="Proteomes" id="UP000198598"/>
    </source>
</evidence>
<sequence length="182" mass="20781">MQPVDKASWLALLEEQVESHIQEAVQHFQNLDESTLCQPSLSGGWSIAQCLAHLNSYGHYYFPYLKQGLERPLETTSNDTYVGSWLGTYVIRLMDPERSRIKFNAIKQHQPTKPTSPHSVVAAFIDQQELMLRLLKMARQADVNNSRIPLSIAACVRLPVGDILQFMVVHTKRHLIQAKRNM</sequence>
<name>A0A1I1HD15_9BACT</name>
<dbReference type="STRING" id="662367.SAMN05216167_101670"/>
<protein>
    <submittedName>
        <fullName evidence="2">DinB superfamily protein</fullName>
    </submittedName>
</protein>
<dbReference type="InterPro" id="IPR024775">
    <property type="entry name" value="DinB-like"/>
</dbReference>
<proteinExistence type="predicted"/>
<dbReference type="OrthoDB" id="1524454at2"/>
<organism evidence="2 3">
    <name type="scientific">Spirosoma endophyticum</name>
    <dbReference type="NCBI Taxonomy" id="662367"/>
    <lineage>
        <taxon>Bacteria</taxon>
        <taxon>Pseudomonadati</taxon>
        <taxon>Bacteroidota</taxon>
        <taxon>Cytophagia</taxon>
        <taxon>Cytophagales</taxon>
        <taxon>Cytophagaceae</taxon>
        <taxon>Spirosoma</taxon>
    </lineage>
</organism>
<evidence type="ECO:0000259" key="1">
    <source>
        <dbReference type="Pfam" id="PF12867"/>
    </source>
</evidence>
<evidence type="ECO:0000313" key="2">
    <source>
        <dbReference type="EMBL" id="SFC21492.1"/>
    </source>
</evidence>
<dbReference type="Gene3D" id="1.20.120.450">
    <property type="entry name" value="dinb family like domain"/>
    <property type="match status" value="1"/>
</dbReference>
<dbReference type="SUPFAM" id="SSF109854">
    <property type="entry name" value="DinB/YfiT-like putative metalloenzymes"/>
    <property type="match status" value="1"/>
</dbReference>
<dbReference type="EMBL" id="FOLQ01000001">
    <property type="protein sequence ID" value="SFC21492.1"/>
    <property type="molecule type" value="Genomic_DNA"/>
</dbReference>
<feature type="domain" description="DinB-like" evidence="1">
    <location>
        <begin position="17"/>
        <end position="177"/>
    </location>
</feature>
<accession>A0A1I1HD15</accession>
<keyword evidence="3" id="KW-1185">Reference proteome</keyword>
<dbReference type="InterPro" id="IPR034660">
    <property type="entry name" value="DinB/YfiT-like"/>
</dbReference>
<dbReference type="Proteomes" id="UP000198598">
    <property type="component" value="Unassembled WGS sequence"/>
</dbReference>
<dbReference type="Pfam" id="PF12867">
    <property type="entry name" value="DinB_2"/>
    <property type="match status" value="1"/>
</dbReference>
<reference evidence="2 3" key="1">
    <citation type="submission" date="2016-10" db="EMBL/GenBank/DDBJ databases">
        <authorList>
            <person name="de Groot N.N."/>
        </authorList>
    </citation>
    <scope>NUCLEOTIDE SEQUENCE [LARGE SCALE GENOMIC DNA]</scope>
    <source>
        <strain evidence="2 3">DSM 26130</strain>
    </source>
</reference>